<feature type="signal peptide" evidence="2">
    <location>
        <begin position="1"/>
        <end position="29"/>
    </location>
</feature>
<dbReference type="InterPro" id="IPR017853">
    <property type="entry name" value="GH"/>
</dbReference>
<dbReference type="AlphaFoldDB" id="A0A517MTR9"/>
<dbReference type="OrthoDB" id="9794671at2"/>
<dbReference type="PANTHER" id="PTHR43405">
    <property type="entry name" value="GLYCOSYL HYDROLASE DIGH"/>
    <property type="match status" value="1"/>
</dbReference>
<sequence precursor="true">MTSKPTFMSQTGSQLVASLLLIAALANNAYCQQSKSETPAPRREFRAAWIATVANIDWPSKPGLSTREQKEELLSLIERAAELNLNAIVFQVRPHCDALYASELEPWSEYLTGTQGKAPEPFYDPLEMAIEECHRRGIELHAWFNPYRASHPSGKSELSDSHISKTVPEAVREYGKHLWLDPGDKSAARHSLEVILDVVRRYDVDGIHFDDYFYPYPISDKEGKPVDFPDDASWQAAQAAGEKLSRNDWRRQNVDQFIAQVGQEIKKVKPWVKYGISPFGIWRPGHPKSVVGFDAYEKLYADSLKWFREGSVDYLTPQLYWRMNSSGQSYPRLLNWWHEQNEQGRHLWPGQYTSKLFAGGSARWPAEEIVAQVWATRAQEGASGNVHFSMKALARNSGGIADVLKAGPYHEPALVPASPWLAPSSEALATPVVSVKQDGELAAISLSSDGGQLPWQWALAAKYGEHWQIDVLPGHEKSTQIPTTLTRHGVTYSLESVALSAVDRLGQQSDYSTTNFPFP</sequence>
<evidence type="ECO:0000259" key="3">
    <source>
        <dbReference type="Pfam" id="PF02638"/>
    </source>
</evidence>
<evidence type="ECO:0000256" key="2">
    <source>
        <dbReference type="SAM" id="SignalP"/>
    </source>
</evidence>
<dbReference type="RefSeq" id="WP_145059307.1">
    <property type="nucleotide sequence ID" value="NZ_CP036263.1"/>
</dbReference>
<keyword evidence="5" id="KW-1185">Reference proteome</keyword>
<gene>
    <name evidence="4" type="ORF">HG15A2_15580</name>
</gene>
<dbReference type="Proteomes" id="UP000319852">
    <property type="component" value="Chromosome"/>
</dbReference>
<protein>
    <recommendedName>
        <fullName evidence="3">Glycosyl hydrolase-like 10 domain-containing protein</fullName>
    </recommendedName>
</protein>
<evidence type="ECO:0000256" key="1">
    <source>
        <dbReference type="ARBA" id="ARBA00022729"/>
    </source>
</evidence>
<organism evidence="4 5">
    <name type="scientific">Adhaeretor mobilis</name>
    <dbReference type="NCBI Taxonomy" id="1930276"/>
    <lineage>
        <taxon>Bacteria</taxon>
        <taxon>Pseudomonadati</taxon>
        <taxon>Planctomycetota</taxon>
        <taxon>Planctomycetia</taxon>
        <taxon>Pirellulales</taxon>
        <taxon>Lacipirellulaceae</taxon>
        <taxon>Adhaeretor</taxon>
    </lineage>
</organism>
<reference evidence="4 5" key="1">
    <citation type="submission" date="2019-02" db="EMBL/GenBank/DDBJ databases">
        <title>Deep-cultivation of Planctomycetes and their phenomic and genomic characterization uncovers novel biology.</title>
        <authorList>
            <person name="Wiegand S."/>
            <person name="Jogler M."/>
            <person name="Boedeker C."/>
            <person name="Pinto D."/>
            <person name="Vollmers J."/>
            <person name="Rivas-Marin E."/>
            <person name="Kohn T."/>
            <person name="Peeters S.H."/>
            <person name="Heuer A."/>
            <person name="Rast P."/>
            <person name="Oberbeckmann S."/>
            <person name="Bunk B."/>
            <person name="Jeske O."/>
            <person name="Meyerdierks A."/>
            <person name="Storesund J.E."/>
            <person name="Kallscheuer N."/>
            <person name="Luecker S."/>
            <person name="Lage O.M."/>
            <person name="Pohl T."/>
            <person name="Merkel B.J."/>
            <person name="Hornburger P."/>
            <person name="Mueller R.-W."/>
            <person name="Bruemmer F."/>
            <person name="Labrenz M."/>
            <person name="Spormann A.M."/>
            <person name="Op den Camp H."/>
            <person name="Overmann J."/>
            <person name="Amann R."/>
            <person name="Jetten M.S.M."/>
            <person name="Mascher T."/>
            <person name="Medema M.H."/>
            <person name="Devos D.P."/>
            <person name="Kaster A.-K."/>
            <person name="Ovreas L."/>
            <person name="Rohde M."/>
            <person name="Galperin M.Y."/>
            <person name="Jogler C."/>
        </authorList>
    </citation>
    <scope>NUCLEOTIDE SEQUENCE [LARGE SCALE GENOMIC DNA]</scope>
    <source>
        <strain evidence="4 5">HG15A2</strain>
    </source>
</reference>
<name>A0A517MTR9_9BACT</name>
<dbReference type="InterPro" id="IPR052177">
    <property type="entry name" value="Divisome_Glycosyl_Hydrolase"/>
</dbReference>
<dbReference type="SUPFAM" id="SSF51445">
    <property type="entry name" value="(Trans)glycosidases"/>
    <property type="match status" value="1"/>
</dbReference>
<dbReference type="InterPro" id="IPR003790">
    <property type="entry name" value="GHL10"/>
</dbReference>
<dbReference type="Pfam" id="PF02638">
    <property type="entry name" value="GHL10"/>
    <property type="match status" value="1"/>
</dbReference>
<accession>A0A517MTR9</accession>
<dbReference type="KEGG" id="amob:HG15A2_15580"/>
<evidence type="ECO:0000313" key="4">
    <source>
        <dbReference type="EMBL" id="QDS98285.1"/>
    </source>
</evidence>
<dbReference type="Gene3D" id="3.20.20.80">
    <property type="entry name" value="Glycosidases"/>
    <property type="match status" value="1"/>
</dbReference>
<evidence type="ECO:0000313" key="5">
    <source>
        <dbReference type="Proteomes" id="UP000319852"/>
    </source>
</evidence>
<feature type="domain" description="Glycosyl hydrolase-like 10" evidence="3">
    <location>
        <begin position="44"/>
        <end position="351"/>
    </location>
</feature>
<feature type="chain" id="PRO_5022126951" description="Glycosyl hydrolase-like 10 domain-containing protein" evidence="2">
    <location>
        <begin position="30"/>
        <end position="519"/>
    </location>
</feature>
<dbReference type="PANTHER" id="PTHR43405:SF1">
    <property type="entry name" value="GLYCOSYL HYDROLASE DIGH"/>
    <property type="match status" value="1"/>
</dbReference>
<keyword evidence="1 2" id="KW-0732">Signal</keyword>
<proteinExistence type="predicted"/>
<dbReference type="EMBL" id="CP036263">
    <property type="protein sequence ID" value="QDS98285.1"/>
    <property type="molecule type" value="Genomic_DNA"/>
</dbReference>